<evidence type="ECO:0000313" key="5">
    <source>
        <dbReference type="EMBL" id="CAE0724137.1"/>
    </source>
</evidence>
<dbReference type="GO" id="GO:0003723">
    <property type="term" value="F:RNA binding"/>
    <property type="evidence" value="ECO:0007669"/>
    <property type="project" value="TreeGrafter"/>
</dbReference>
<dbReference type="AlphaFoldDB" id="A0A6V0BBW9"/>
<dbReference type="InterPro" id="IPR036867">
    <property type="entry name" value="R3H_dom_sf"/>
</dbReference>
<feature type="region of interest" description="Disordered" evidence="2">
    <location>
        <begin position="1"/>
        <end position="28"/>
    </location>
</feature>
<dbReference type="SUPFAM" id="SSF53098">
    <property type="entry name" value="Ribonuclease H-like"/>
    <property type="match status" value="1"/>
</dbReference>
<dbReference type="Pfam" id="PF04857">
    <property type="entry name" value="CAF1"/>
    <property type="match status" value="1"/>
</dbReference>
<organism evidence="5">
    <name type="scientific">Pseudo-nitzschia australis</name>
    <dbReference type="NCBI Taxonomy" id="44445"/>
    <lineage>
        <taxon>Eukaryota</taxon>
        <taxon>Sar</taxon>
        <taxon>Stramenopiles</taxon>
        <taxon>Ochrophyta</taxon>
        <taxon>Bacillariophyta</taxon>
        <taxon>Bacillariophyceae</taxon>
        <taxon>Bacillariophycidae</taxon>
        <taxon>Bacillariales</taxon>
        <taxon>Bacillariaceae</taxon>
        <taxon>Pseudo-nitzschia</taxon>
    </lineage>
</organism>
<feature type="region of interest" description="Disordered" evidence="2">
    <location>
        <begin position="639"/>
        <end position="665"/>
    </location>
</feature>
<dbReference type="InterPro" id="IPR036397">
    <property type="entry name" value="RNaseH_sf"/>
</dbReference>
<evidence type="ECO:0000313" key="3">
    <source>
        <dbReference type="EMBL" id="CAE0724135.1"/>
    </source>
</evidence>
<protein>
    <submittedName>
        <fullName evidence="5">Uncharacterized protein</fullName>
    </submittedName>
</protein>
<name>A0A6V0BBW9_9STRA</name>
<evidence type="ECO:0000313" key="4">
    <source>
        <dbReference type="EMBL" id="CAE0724136.1"/>
    </source>
</evidence>
<dbReference type="EMBL" id="HBIX01024421">
    <property type="protein sequence ID" value="CAE0724136.1"/>
    <property type="molecule type" value="Transcribed_RNA"/>
</dbReference>
<dbReference type="SUPFAM" id="SSF82708">
    <property type="entry name" value="R3H domain"/>
    <property type="match status" value="1"/>
</dbReference>
<proteinExistence type="inferred from homology"/>
<dbReference type="GO" id="GO:0000175">
    <property type="term" value="F:3'-5'-RNA exonuclease activity"/>
    <property type="evidence" value="ECO:0007669"/>
    <property type="project" value="TreeGrafter"/>
</dbReference>
<sequence length="665" mass="75335">MSQAVQHGQNSPNFKSASGSAKQSTVSLDSDGESIMVNSTKSDFLEQSNDFIRHLSTASWIAIDEEMTGIQLPPGDSKGLSKEDSPADRYPTLKLVPERYSIIQFGICLFEHKCSRETNTTDAASFHVRRYKFTLFPPDDKESREITLSPSSIHFLLQNNLDLSLWAREGIPFCTEDAAAKLVEKFLKRYKETDNVSNNTTPAKSKRKVVLTKDEDKEFHARVMSSLREWLDAPIPGAATPEAEGVSFLLPRCNSFLRRSLYESIERDYPYLILEKHNNNQIRVWRCTSEEKARRNQRLLVEGYSKLIQEKIGAQRIFLALTKACSGEPIKNKAEHVILASSANEAMMDFSSEKRLSNRKIPLVVHNGLMDLLFLMTHFHSPKLPSNWNDCKSLVHSHFPVIYDTKIMAIDYCSSPGRTRLDDVYEQAVVSNPHWKNRVFSLNGQAQHDTQSHDAAYDAYMTGVAFCALSYAIQDQCKIPPVDASSDFALWNCSSEDFSFSSSVYGRNKLYFHLSPYTIYLESPELDPLGRGMSHQSTFCVANIDPSVSSRDIVNCLSGLFDSSNQRVNFDVIWVNDTTFLVGAQIVTFREDDERFEEHGGLLLEALKTRFNNTETIMPLRPIVEKAPSNIWNLWGLLGDSSNDKKEESEEGEGDQRPRKRARHS</sequence>
<dbReference type="EMBL" id="HBIX01024420">
    <property type="protein sequence ID" value="CAE0724135.1"/>
    <property type="molecule type" value="Transcribed_RNA"/>
</dbReference>
<evidence type="ECO:0000256" key="1">
    <source>
        <dbReference type="ARBA" id="ARBA00008372"/>
    </source>
</evidence>
<reference evidence="5" key="1">
    <citation type="submission" date="2021-01" db="EMBL/GenBank/DDBJ databases">
        <authorList>
            <person name="Corre E."/>
            <person name="Pelletier E."/>
            <person name="Niang G."/>
            <person name="Scheremetjew M."/>
            <person name="Finn R."/>
            <person name="Kale V."/>
            <person name="Holt S."/>
            <person name="Cochrane G."/>
            <person name="Meng A."/>
            <person name="Brown T."/>
            <person name="Cohen L."/>
        </authorList>
    </citation>
    <scope>NUCLEOTIDE SEQUENCE</scope>
    <source>
        <strain evidence="5">10249 10 AB</strain>
    </source>
</reference>
<evidence type="ECO:0000256" key="2">
    <source>
        <dbReference type="SAM" id="MobiDB-lite"/>
    </source>
</evidence>
<dbReference type="Gene3D" id="3.30.420.10">
    <property type="entry name" value="Ribonuclease H-like superfamily/Ribonuclease H"/>
    <property type="match status" value="2"/>
</dbReference>
<accession>A0A6V0BBW9</accession>
<dbReference type="InterPro" id="IPR006941">
    <property type="entry name" value="RNase_CAF1"/>
</dbReference>
<dbReference type="InterPro" id="IPR051181">
    <property type="entry name" value="CAF1_poly(A)_ribonucleases"/>
</dbReference>
<dbReference type="PANTHER" id="PTHR15092:SF22">
    <property type="entry name" value="POLY(A)-SPECIFIC RIBONUCLEASE PNLDC1"/>
    <property type="match status" value="1"/>
</dbReference>
<dbReference type="PANTHER" id="PTHR15092">
    <property type="entry name" value="POLY A -SPECIFIC RIBONUCLEASE/TARGET OF EGR1, MEMBER 1"/>
    <property type="match status" value="1"/>
</dbReference>
<comment type="similarity">
    <text evidence="1">Belongs to the CAF1 family.</text>
</comment>
<gene>
    <name evidence="3" type="ORF">PAUS00366_LOCUS16891</name>
    <name evidence="4" type="ORF">PAUS00366_LOCUS16892</name>
    <name evidence="5" type="ORF">PAUS00366_LOCUS16893</name>
</gene>
<dbReference type="InterPro" id="IPR012337">
    <property type="entry name" value="RNaseH-like_sf"/>
</dbReference>
<dbReference type="EMBL" id="HBIX01024422">
    <property type="protein sequence ID" value="CAE0724137.1"/>
    <property type="molecule type" value="Transcribed_RNA"/>
</dbReference>